<feature type="transmembrane region" description="Helical" evidence="1">
    <location>
        <begin position="201"/>
        <end position="221"/>
    </location>
</feature>
<proteinExistence type="predicted"/>
<feature type="transmembrane region" description="Helical" evidence="1">
    <location>
        <begin position="12"/>
        <end position="32"/>
    </location>
</feature>
<reference evidence="2 3" key="1">
    <citation type="submission" date="2017-03" db="EMBL/GenBank/DDBJ databases">
        <title>Genome analysis of Rhizobial strains effectives or ineffectives for nitrogen fixation isolated from bean seeds.</title>
        <authorList>
            <person name="Peralta H."/>
            <person name="Aguilar-Vera A."/>
            <person name="Mora Y."/>
            <person name="Vargas-Lagunas C."/>
            <person name="Girard L."/>
            <person name="Mora J."/>
        </authorList>
    </citation>
    <scope>NUCLEOTIDE SEQUENCE [LARGE SCALE GENOMIC DNA]</scope>
    <source>
        <strain evidence="2 3">CCGM3</strain>
    </source>
</reference>
<dbReference type="GO" id="GO:0022857">
    <property type="term" value="F:transmembrane transporter activity"/>
    <property type="evidence" value="ECO:0007669"/>
    <property type="project" value="InterPro"/>
</dbReference>
<feature type="transmembrane region" description="Helical" evidence="1">
    <location>
        <begin position="331"/>
        <end position="353"/>
    </location>
</feature>
<organism evidence="2 3">
    <name type="scientific">Rhizobium grahamii</name>
    <dbReference type="NCBI Taxonomy" id="1120045"/>
    <lineage>
        <taxon>Bacteria</taxon>
        <taxon>Pseudomonadati</taxon>
        <taxon>Pseudomonadota</taxon>
        <taxon>Alphaproteobacteria</taxon>
        <taxon>Hyphomicrobiales</taxon>
        <taxon>Rhizobiaceae</taxon>
        <taxon>Rhizobium/Agrobacterium group</taxon>
        <taxon>Rhizobium</taxon>
    </lineage>
</organism>
<keyword evidence="1" id="KW-0472">Membrane</keyword>
<evidence type="ECO:0000313" key="3">
    <source>
        <dbReference type="Proteomes" id="UP000254939"/>
    </source>
</evidence>
<dbReference type="Proteomes" id="UP000254939">
    <property type="component" value="Unassembled WGS sequence"/>
</dbReference>
<dbReference type="EMBL" id="NAAC01000007">
    <property type="protein sequence ID" value="RDJ13937.1"/>
    <property type="molecule type" value="Genomic_DNA"/>
</dbReference>
<feature type="transmembrane region" description="Helical" evidence="1">
    <location>
        <begin position="251"/>
        <end position="274"/>
    </location>
</feature>
<dbReference type="Pfam" id="PF04632">
    <property type="entry name" value="FUSC"/>
    <property type="match status" value="1"/>
</dbReference>
<accession>A0A370KTG5</accession>
<evidence type="ECO:0008006" key="4">
    <source>
        <dbReference type="Google" id="ProtNLM"/>
    </source>
</evidence>
<name>A0A370KTG5_9HYPH</name>
<evidence type="ECO:0000256" key="1">
    <source>
        <dbReference type="SAM" id="Phobius"/>
    </source>
</evidence>
<feature type="transmembrane region" description="Helical" evidence="1">
    <location>
        <begin position="280"/>
        <end position="298"/>
    </location>
</feature>
<keyword evidence="1" id="KW-0812">Transmembrane</keyword>
<dbReference type="GO" id="GO:0005886">
    <property type="term" value="C:plasma membrane"/>
    <property type="evidence" value="ECO:0007669"/>
    <property type="project" value="InterPro"/>
</dbReference>
<dbReference type="InterPro" id="IPR006726">
    <property type="entry name" value="PHBA_efflux_AaeB/fusaric-R"/>
</dbReference>
<dbReference type="AlphaFoldDB" id="A0A370KTG5"/>
<keyword evidence="1" id="KW-1133">Transmembrane helix</keyword>
<comment type="caution">
    <text evidence="2">The sequence shown here is derived from an EMBL/GenBank/DDBJ whole genome shotgun (WGS) entry which is preliminary data.</text>
</comment>
<dbReference type="OrthoDB" id="8005649at2"/>
<feature type="transmembrane region" description="Helical" evidence="1">
    <location>
        <begin position="227"/>
        <end position="244"/>
    </location>
</feature>
<gene>
    <name evidence="2" type="ORF">B5K06_08195</name>
</gene>
<evidence type="ECO:0000313" key="2">
    <source>
        <dbReference type="EMBL" id="RDJ13937.1"/>
    </source>
</evidence>
<protein>
    <recommendedName>
        <fullName evidence="4">FUSC family protein</fullName>
    </recommendedName>
</protein>
<sequence>MGDDFDISVVARVTYISLGIIVEACFAAVLAPGTPSAALRARFLGFARSVANYTSSALRGKGDSATLQGLIAATVELDAVVEFASASSPDVGRRLGQLRAAIAAATTQLIFAGAFERHPQSPVSSDVADAFASLAADPSAEAPSLRAARELASISASAPESLSSLRLRRLVDAAESSLQLASSRKIALSPRSMRRFRIERAAAVNAARAFLAVIAASVFWIESAWSSGGSVVVIVAIVVSLFASRPDGVSAGIGFVQGAVAAIVVAGLCSFVLLPAVSGFPALASIVAPFLIAGGIAMRFPKTVAAASSFTLFVWDLIAPDKTLYVDFSEFANGALALLLGIACGTLMFAIIFPYRPVRLRKTILGAMRRNVVSLAADPRRSSHQDWLRIGAERVARHAAASRGAPAETRDHEFQTLLAGMTVGIAVLTLSGLSGREPSSARTVAALLHVVSLDRQDRLAAIALRAEHKLLRLGEDARFSPDRQQDFILGPIACADIGRLAGS</sequence>